<evidence type="ECO:0000313" key="12">
    <source>
        <dbReference type="Proteomes" id="UP000296883"/>
    </source>
</evidence>
<dbReference type="InterPro" id="IPR029058">
    <property type="entry name" value="AB_hydrolase_fold"/>
</dbReference>
<dbReference type="NCBIfam" id="NF045945">
    <property type="entry name" value="ProImpepLactob"/>
    <property type="match status" value="1"/>
</dbReference>
<comment type="catalytic activity">
    <reaction evidence="1 7">
        <text>Release of N-terminal proline from a peptide.</text>
        <dbReference type="EC" id="3.4.11.5"/>
    </reaction>
</comment>
<dbReference type="AlphaFoldDB" id="A0AAJ5EFM3"/>
<proteinExistence type="inferred from homology"/>
<evidence type="ECO:0000256" key="5">
    <source>
        <dbReference type="ARBA" id="ARBA00022801"/>
    </source>
</evidence>
<evidence type="ECO:0000256" key="1">
    <source>
        <dbReference type="ARBA" id="ARBA00001585"/>
    </source>
</evidence>
<dbReference type="SUPFAM" id="SSF53474">
    <property type="entry name" value="alpha/beta-Hydrolases"/>
    <property type="match status" value="1"/>
</dbReference>
<dbReference type="EMBL" id="SRHU01000024">
    <property type="protein sequence ID" value="TFZ40530.1"/>
    <property type="molecule type" value="Genomic_DNA"/>
</dbReference>
<dbReference type="Pfam" id="PF00561">
    <property type="entry name" value="Abhydrolase_1"/>
    <property type="match status" value="1"/>
</dbReference>
<keyword evidence="7" id="KW-0031">Aminopeptidase</keyword>
<evidence type="ECO:0000256" key="2">
    <source>
        <dbReference type="ARBA" id="ARBA00010088"/>
    </source>
</evidence>
<comment type="function">
    <text evidence="7">Releases the N-terminal proline from various substrates.</text>
</comment>
<sequence>MKVVEGFMPFKGLKTYYRIIGEKREGKAPLILIHGGPGSSHNYFELLDSLAEEGHQLIMYDQIGCGQSPAKGRVDLFNLSTWKEELIALRQHLKLDDVHLLGQSWGGMLVIAYLIDEKPEGVRSAIFSSTLSSANLWKQEQERMIRLMTEENQMYLLNEKPTDPKTLKAYQKAEDLYMLTHASGPINDTSPEPLRRPKHSGKEAYITAWGPNEFSPKGNLKDFDYTEKLKLITVPVLITSGVDDLSTPLINKTMYDHLSDAKWELFAHSRHMPFSDETKKYQKLLNEWLLTH</sequence>
<evidence type="ECO:0000256" key="6">
    <source>
        <dbReference type="ARBA" id="ARBA00029605"/>
    </source>
</evidence>
<dbReference type="EMBL" id="CP038865">
    <property type="protein sequence ID" value="QCA28663.1"/>
    <property type="molecule type" value="Genomic_DNA"/>
</dbReference>
<evidence type="ECO:0000313" key="13">
    <source>
        <dbReference type="Proteomes" id="UP000297725"/>
    </source>
</evidence>
<evidence type="ECO:0000256" key="7">
    <source>
        <dbReference type="PIRNR" id="PIRNR005539"/>
    </source>
</evidence>
<dbReference type="RefSeq" id="WP_135254735.1">
    <property type="nucleotide sequence ID" value="NZ_CP038865.1"/>
</dbReference>
<dbReference type="InterPro" id="IPR005945">
    <property type="entry name" value="Pro_imino_pep"/>
</dbReference>
<name>A0AAJ5EFM3_9ENTE</name>
<dbReference type="InterPro" id="IPR050266">
    <property type="entry name" value="AB_hydrolase_sf"/>
</dbReference>
<evidence type="ECO:0000259" key="9">
    <source>
        <dbReference type="Pfam" id="PF00561"/>
    </source>
</evidence>
<feature type="active site" evidence="8">
    <location>
        <position position="244"/>
    </location>
</feature>
<evidence type="ECO:0000256" key="3">
    <source>
        <dbReference type="ARBA" id="ARBA00012568"/>
    </source>
</evidence>
<dbReference type="Proteomes" id="UP000296883">
    <property type="component" value="Chromosome"/>
</dbReference>
<dbReference type="PIRSF" id="PIRSF005539">
    <property type="entry name" value="Pept_S33_TRI_F1"/>
    <property type="match status" value="1"/>
</dbReference>
<accession>A0AAJ5EFM3</accession>
<dbReference type="EC" id="3.4.11.5" evidence="3 7"/>
<dbReference type="GO" id="GO:0016020">
    <property type="term" value="C:membrane"/>
    <property type="evidence" value="ECO:0007669"/>
    <property type="project" value="TreeGrafter"/>
</dbReference>
<dbReference type="Proteomes" id="UP000297725">
    <property type="component" value="Unassembled WGS sequence"/>
</dbReference>
<evidence type="ECO:0000256" key="8">
    <source>
        <dbReference type="PIRSR" id="PIRSR005539-1"/>
    </source>
</evidence>
<dbReference type="GO" id="GO:0004177">
    <property type="term" value="F:aminopeptidase activity"/>
    <property type="evidence" value="ECO:0007669"/>
    <property type="project" value="UniProtKB-KW"/>
</dbReference>
<dbReference type="GO" id="GO:0006508">
    <property type="term" value="P:proteolysis"/>
    <property type="evidence" value="ECO:0007669"/>
    <property type="project" value="UniProtKB-KW"/>
</dbReference>
<feature type="active site" description="Nucleophile" evidence="8">
    <location>
        <position position="104"/>
    </location>
</feature>
<evidence type="ECO:0000256" key="4">
    <source>
        <dbReference type="ARBA" id="ARBA00021843"/>
    </source>
</evidence>
<dbReference type="Gene3D" id="3.40.50.1820">
    <property type="entry name" value="alpha/beta hydrolase"/>
    <property type="match status" value="1"/>
</dbReference>
<dbReference type="PANTHER" id="PTHR43798">
    <property type="entry name" value="MONOACYLGLYCEROL LIPASE"/>
    <property type="match status" value="1"/>
</dbReference>
<dbReference type="PANTHER" id="PTHR43798:SF33">
    <property type="entry name" value="HYDROLASE, PUTATIVE (AFU_ORTHOLOGUE AFUA_2G14860)-RELATED"/>
    <property type="match status" value="1"/>
</dbReference>
<gene>
    <name evidence="11" type="ORF">E4031_07010</name>
    <name evidence="10" type="ORF">E4Z98_04765</name>
</gene>
<dbReference type="InterPro" id="IPR002410">
    <property type="entry name" value="Peptidase_S33"/>
</dbReference>
<organism evidence="11 13">
    <name type="scientific">Vagococcus xieshaowenii</name>
    <dbReference type="NCBI Taxonomy" id="2562451"/>
    <lineage>
        <taxon>Bacteria</taxon>
        <taxon>Bacillati</taxon>
        <taxon>Bacillota</taxon>
        <taxon>Bacilli</taxon>
        <taxon>Lactobacillales</taxon>
        <taxon>Enterococcaceae</taxon>
        <taxon>Vagococcus</taxon>
    </lineage>
</organism>
<evidence type="ECO:0000313" key="10">
    <source>
        <dbReference type="EMBL" id="QCA28663.1"/>
    </source>
</evidence>
<dbReference type="NCBIfam" id="TIGR01250">
    <property type="entry name" value="pro_imino_pep_2"/>
    <property type="match status" value="1"/>
</dbReference>
<reference evidence="10 12" key="2">
    <citation type="journal article" date="2020" name="Int. J. Syst. Evol. Microbiol.">
        <title>Vagococcus xieshaowenii sp. nov., isolated from snow finch (Montifringilla taczanowskii) cloacal content.</title>
        <authorList>
            <person name="Ge Y."/>
            <person name="Yang J."/>
            <person name="Lai X.H."/>
            <person name="Zhang G."/>
            <person name="Jin D."/>
            <person name="Lu S."/>
            <person name="Wang B."/>
            <person name="Huang Y."/>
            <person name="Huang Y."/>
            <person name="Ren Z."/>
            <person name="Zhang X."/>
            <person name="Xu J."/>
        </authorList>
    </citation>
    <scope>NUCLEOTIDE SEQUENCE [LARGE SCALE GENOMIC DNA]</scope>
    <source>
        <strain evidence="12">personal::cf-49</strain>
        <strain evidence="10">Personal::cf-49</strain>
    </source>
</reference>
<comment type="similarity">
    <text evidence="2 7">Belongs to the peptidase S33 family.</text>
</comment>
<feature type="active site" description="Proton donor" evidence="8">
    <location>
        <position position="271"/>
    </location>
</feature>
<feature type="domain" description="AB hydrolase-1" evidence="9">
    <location>
        <begin position="29"/>
        <end position="277"/>
    </location>
</feature>
<evidence type="ECO:0000313" key="11">
    <source>
        <dbReference type="EMBL" id="TFZ40530.1"/>
    </source>
</evidence>
<keyword evidence="7" id="KW-0645">Protease</keyword>
<keyword evidence="5 7" id="KW-0378">Hydrolase</keyword>
<dbReference type="InterPro" id="IPR000073">
    <property type="entry name" value="AB_hydrolase_1"/>
</dbReference>
<keyword evidence="12" id="KW-1185">Reference proteome</keyword>
<reference evidence="11 13" key="1">
    <citation type="submission" date="2019-03" db="EMBL/GenBank/DDBJ databases">
        <title>Vagococcus sp. was isolated fron gut of Carduelis flavirostris.</title>
        <authorList>
            <person name="Ge Y."/>
        </authorList>
    </citation>
    <scope>NUCLEOTIDE SEQUENCE [LARGE SCALE GENOMIC DNA]</scope>
    <source>
        <strain evidence="11 13">CF-210</strain>
    </source>
</reference>
<protein>
    <recommendedName>
        <fullName evidence="4 7">Proline iminopeptidase</fullName>
        <shortName evidence="7">PIP</shortName>
        <ecNumber evidence="3 7">3.4.11.5</ecNumber>
    </recommendedName>
    <alternativeName>
        <fullName evidence="6 7">Prolyl aminopeptidase</fullName>
    </alternativeName>
</protein>
<dbReference type="PRINTS" id="PR00793">
    <property type="entry name" value="PROAMNOPTASE"/>
</dbReference>